<protein>
    <submittedName>
        <fullName evidence="2">Uncharacterized protein</fullName>
    </submittedName>
</protein>
<dbReference type="RefSeq" id="WP_002819246.1">
    <property type="nucleotide sequence ID" value="NZ_CP087569.1"/>
</dbReference>
<keyword evidence="1" id="KW-0812">Transmembrane</keyword>
<evidence type="ECO:0000313" key="2">
    <source>
        <dbReference type="EMBL" id="VDB98620.1"/>
    </source>
</evidence>
<feature type="transmembrane region" description="Helical" evidence="1">
    <location>
        <begin position="9"/>
        <end position="28"/>
    </location>
</feature>
<evidence type="ECO:0000313" key="3">
    <source>
        <dbReference type="Proteomes" id="UP000294726"/>
    </source>
</evidence>
<dbReference type="EMBL" id="LR031358">
    <property type="protein sequence ID" value="VDB98620.1"/>
    <property type="molecule type" value="Genomic_DNA"/>
</dbReference>
<keyword evidence="1" id="KW-0472">Membrane</keyword>
<dbReference type="Proteomes" id="UP000294726">
    <property type="component" value="Chromosome"/>
</dbReference>
<name>A0AAQ2UTJ0_OENOE</name>
<dbReference type="AlphaFoldDB" id="A0AAQ2UTJ0"/>
<gene>
    <name evidence="2" type="ORF">OENI_1357</name>
</gene>
<proteinExistence type="predicted"/>
<sequence>MLIIYRNEYLYGGLHDVIILFFYMFLVYTKQQRLFGDDIEKQAN</sequence>
<accession>A0AAQ2UTJ0</accession>
<organism evidence="2 3">
    <name type="scientific">Oenococcus oeni</name>
    <name type="common">Leuconostoc oenos</name>
    <dbReference type="NCBI Taxonomy" id="1247"/>
    <lineage>
        <taxon>Bacteria</taxon>
        <taxon>Bacillati</taxon>
        <taxon>Bacillota</taxon>
        <taxon>Bacilli</taxon>
        <taxon>Lactobacillales</taxon>
        <taxon>Lactobacillaceae</taxon>
        <taxon>Oenococcus</taxon>
    </lineage>
</organism>
<reference evidence="2 3" key="1">
    <citation type="submission" date="2018-08" db="EMBL/GenBank/DDBJ databases">
        <authorList>
            <person name="Lorentzen P. G. S. M."/>
        </authorList>
    </citation>
    <scope>NUCLEOTIDE SEQUENCE [LARGE SCALE GENOMIC DNA]</scope>
    <source>
        <strain evidence="2 3">CRBO_1381</strain>
    </source>
</reference>
<evidence type="ECO:0000256" key="1">
    <source>
        <dbReference type="SAM" id="Phobius"/>
    </source>
</evidence>
<keyword evidence="1" id="KW-1133">Transmembrane helix</keyword>